<dbReference type="Pfam" id="PF00170">
    <property type="entry name" value="bZIP_1"/>
    <property type="match status" value="1"/>
</dbReference>
<accession>A0A2R6RMP4</accession>
<dbReference type="EMBL" id="NKQK01000004">
    <property type="protein sequence ID" value="PSS31282.1"/>
    <property type="molecule type" value="Genomic_DNA"/>
</dbReference>
<comment type="caution">
    <text evidence="9">The sequence shown here is derived from an EMBL/GenBank/DDBJ whole genome shotgun (WGS) entry which is preliminary data.</text>
</comment>
<evidence type="ECO:0000256" key="3">
    <source>
        <dbReference type="ARBA" id="ARBA00023125"/>
    </source>
</evidence>
<keyword evidence="2" id="KW-0805">Transcription regulation</keyword>
<evidence type="ECO:0000256" key="5">
    <source>
        <dbReference type="ARBA" id="ARBA00023242"/>
    </source>
</evidence>
<evidence type="ECO:0000256" key="1">
    <source>
        <dbReference type="ARBA" id="ARBA00004123"/>
    </source>
</evidence>
<feature type="domain" description="BZIP" evidence="8">
    <location>
        <begin position="382"/>
        <end position="445"/>
    </location>
</feature>
<dbReference type="Gramene" id="PSS31282">
    <property type="protein sequence ID" value="PSS31282"/>
    <property type="gene ID" value="CEY00_Acc04578"/>
</dbReference>
<reference evidence="9 10" key="1">
    <citation type="submission" date="2017-07" db="EMBL/GenBank/DDBJ databases">
        <title>An improved, manually edited Actinidia chinensis var. chinensis (kiwifruit) genome highlights the challenges associated with draft genomes and gene prediction in plants.</title>
        <authorList>
            <person name="Pilkington S."/>
            <person name="Crowhurst R."/>
            <person name="Hilario E."/>
            <person name="Nardozza S."/>
            <person name="Fraser L."/>
            <person name="Peng Y."/>
            <person name="Gunaseelan K."/>
            <person name="Simpson R."/>
            <person name="Tahir J."/>
            <person name="Deroles S."/>
            <person name="Templeton K."/>
            <person name="Luo Z."/>
            <person name="Davy M."/>
            <person name="Cheng C."/>
            <person name="Mcneilage M."/>
            <person name="Scaglione D."/>
            <person name="Liu Y."/>
            <person name="Zhang Q."/>
            <person name="Datson P."/>
            <person name="De Silva N."/>
            <person name="Gardiner S."/>
            <person name="Bassett H."/>
            <person name="Chagne D."/>
            <person name="Mccallum J."/>
            <person name="Dzierzon H."/>
            <person name="Deng C."/>
            <person name="Wang Y.-Y."/>
            <person name="Barron N."/>
            <person name="Manako K."/>
            <person name="Bowen J."/>
            <person name="Foster T."/>
            <person name="Erridge Z."/>
            <person name="Tiffin H."/>
            <person name="Waite C."/>
            <person name="Davies K."/>
            <person name="Grierson E."/>
            <person name="Laing W."/>
            <person name="Kirk R."/>
            <person name="Chen X."/>
            <person name="Wood M."/>
            <person name="Montefiori M."/>
            <person name="Brummell D."/>
            <person name="Schwinn K."/>
            <person name="Catanach A."/>
            <person name="Fullerton C."/>
            <person name="Li D."/>
            <person name="Meiyalaghan S."/>
            <person name="Nieuwenhuizen N."/>
            <person name="Read N."/>
            <person name="Prakash R."/>
            <person name="Hunter D."/>
            <person name="Zhang H."/>
            <person name="Mckenzie M."/>
            <person name="Knabel M."/>
            <person name="Harris A."/>
            <person name="Allan A."/>
            <person name="Chen A."/>
            <person name="Janssen B."/>
            <person name="Plunkett B."/>
            <person name="Dwamena C."/>
            <person name="Voogd C."/>
            <person name="Leif D."/>
            <person name="Lafferty D."/>
            <person name="Souleyre E."/>
            <person name="Varkonyi-Gasic E."/>
            <person name="Gambi F."/>
            <person name="Hanley J."/>
            <person name="Yao J.-L."/>
            <person name="Cheung J."/>
            <person name="David K."/>
            <person name="Warren B."/>
            <person name="Marsh K."/>
            <person name="Snowden K."/>
            <person name="Lin-Wang K."/>
            <person name="Brian L."/>
            <person name="Martinez-Sanchez M."/>
            <person name="Wang M."/>
            <person name="Ileperuma N."/>
            <person name="Macnee N."/>
            <person name="Campin R."/>
            <person name="Mcatee P."/>
            <person name="Drummond R."/>
            <person name="Espley R."/>
            <person name="Ireland H."/>
            <person name="Wu R."/>
            <person name="Atkinson R."/>
            <person name="Karunairetnam S."/>
            <person name="Bulley S."/>
            <person name="Chunkath S."/>
            <person name="Hanley Z."/>
            <person name="Storey R."/>
            <person name="Thrimawithana A."/>
            <person name="Thomson S."/>
            <person name="David C."/>
            <person name="Testolin R."/>
        </authorList>
    </citation>
    <scope>NUCLEOTIDE SEQUENCE [LARGE SCALE GENOMIC DNA]</scope>
    <source>
        <strain evidence="10">cv. Red5</strain>
        <tissue evidence="9">Young leaf</tissue>
    </source>
</reference>
<evidence type="ECO:0000313" key="10">
    <source>
        <dbReference type="Proteomes" id="UP000241394"/>
    </source>
</evidence>
<dbReference type="SMART" id="SM00338">
    <property type="entry name" value="BRLZ"/>
    <property type="match status" value="1"/>
</dbReference>
<dbReference type="PANTHER" id="PTHR13690">
    <property type="entry name" value="TRANSCRIPTION FACTOR POSF21-RELATED"/>
    <property type="match status" value="1"/>
</dbReference>
<keyword evidence="10" id="KW-1185">Reference proteome</keyword>
<comment type="subcellular location">
    <subcellularLocation>
        <location evidence="1">Nucleus</location>
    </subcellularLocation>
</comment>
<evidence type="ECO:0000259" key="8">
    <source>
        <dbReference type="PROSITE" id="PS50217"/>
    </source>
</evidence>
<name>A0A2R6RMP4_ACTCC</name>
<dbReference type="AlphaFoldDB" id="A0A2R6RMP4"/>
<keyword evidence="6" id="KW-0175">Coiled coil</keyword>
<dbReference type="GO" id="GO:0003677">
    <property type="term" value="F:DNA binding"/>
    <property type="evidence" value="ECO:0007669"/>
    <property type="project" value="UniProtKB-KW"/>
</dbReference>
<dbReference type="PANTHER" id="PTHR13690:SF80">
    <property type="entry name" value="BZIP TRANSCRIPTION FACTOR FAMILY PROTEIN-RELATED"/>
    <property type="match status" value="1"/>
</dbReference>
<proteinExistence type="predicted"/>
<keyword evidence="5" id="KW-0539">Nucleus</keyword>
<dbReference type="InterPro" id="IPR004827">
    <property type="entry name" value="bZIP"/>
</dbReference>
<dbReference type="GO" id="GO:0005634">
    <property type="term" value="C:nucleus"/>
    <property type="evidence" value="ECO:0007669"/>
    <property type="project" value="UniProtKB-SubCell"/>
</dbReference>
<dbReference type="InParanoid" id="A0A2R6RMP4"/>
<dbReference type="SUPFAM" id="SSF57959">
    <property type="entry name" value="Leucine zipper domain"/>
    <property type="match status" value="1"/>
</dbReference>
<dbReference type="InterPro" id="IPR046347">
    <property type="entry name" value="bZIP_sf"/>
</dbReference>
<dbReference type="PROSITE" id="PS50217">
    <property type="entry name" value="BZIP"/>
    <property type="match status" value="1"/>
</dbReference>
<sequence length="505" mass="55520">MSSRKSSALYPQCFGLHCPLTLWLVHKSNKTLYNQNVGPENNKKIPIINPPYLQIAIPAPAAQQPVNQNIGLGNFHSRSLSFSMNSLPPLSPLPNREPPSMLETMLADGYVDEKGDCCQGPALNSSLQRGNPFRACESLPTRKGHRRSSSDLPLGFSDMIQSSPQLIPISGQGVSGRSVLGRDHFVADKTVRSVKLEMNLDTDCISNLEGMGERKSEGEVLDDLFKDTVNLENVDPFNSYGTGDKDMDSRASGTQTHGGDINDNEVESNLKGNPSNMNGEGLSFSIEKRHGVKMDTVGEISLTARHFRSVSMDSFMENMDFSNESLKIPLSLGTGVGVHSPSNSLDGNSVKFSLEFGNGEFSGLELKKIMANEKLAEIALSDPKRAKRILANRQSAARSKERKMRYISELEHKVLTLQAEATTLSTQLKDLQGESAGLTNQNNELKFRLQAMEQQAQLRDALNEALAMEVQRLKLATGELREDITPDDGLVQQNSMTYQLFGMQN</sequence>
<evidence type="ECO:0000256" key="2">
    <source>
        <dbReference type="ARBA" id="ARBA00023015"/>
    </source>
</evidence>
<keyword evidence="3" id="KW-0238">DNA-binding</keyword>
<evidence type="ECO:0000313" key="9">
    <source>
        <dbReference type="EMBL" id="PSS31282.1"/>
    </source>
</evidence>
<gene>
    <name evidence="9" type="ORF">CEY00_Acc04578</name>
</gene>
<evidence type="ECO:0000256" key="6">
    <source>
        <dbReference type="SAM" id="Coils"/>
    </source>
</evidence>
<keyword evidence="4" id="KW-0804">Transcription</keyword>
<evidence type="ECO:0000256" key="4">
    <source>
        <dbReference type="ARBA" id="ARBA00023163"/>
    </source>
</evidence>
<feature type="coiled-coil region" evidence="6">
    <location>
        <begin position="407"/>
        <end position="471"/>
    </location>
</feature>
<dbReference type="GO" id="GO:0003700">
    <property type="term" value="F:DNA-binding transcription factor activity"/>
    <property type="evidence" value="ECO:0007669"/>
    <property type="project" value="InterPro"/>
</dbReference>
<dbReference type="OrthoDB" id="1435597at2759"/>
<protein>
    <submittedName>
        <fullName evidence="9">Transcription factor like</fullName>
    </submittedName>
</protein>
<feature type="region of interest" description="Disordered" evidence="7">
    <location>
        <begin position="235"/>
        <end position="280"/>
    </location>
</feature>
<dbReference type="Gene3D" id="1.20.5.170">
    <property type="match status" value="1"/>
</dbReference>
<dbReference type="CDD" id="cd14703">
    <property type="entry name" value="bZIP_plant_RF2"/>
    <property type="match status" value="1"/>
</dbReference>
<evidence type="ECO:0000256" key="7">
    <source>
        <dbReference type="SAM" id="MobiDB-lite"/>
    </source>
</evidence>
<organism evidence="9 10">
    <name type="scientific">Actinidia chinensis var. chinensis</name>
    <name type="common">Chinese soft-hair kiwi</name>
    <dbReference type="NCBI Taxonomy" id="1590841"/>
    <lineage>
        <taxon>Eukaryota</taxon>
        <taxon>Viridiplantae</taxon>
        <taxon>Streptophyta</taxon>
        <taxon>Embryophyta</taxon>
        <taxon>Tracheophyta</taxon>
        <taxon>Spermatophyta</taxon>
        <taxon>Magnoliopsida</taxon>
        <taxon>eudicotyledons</taxon>
        <taxon>Gunneridae</taxon>
        <taxon>Pentapetalae</taxon>
        <taxon>asterids</taxon>
        <taxon>Ericales</taxon>
        <taxon>Actinidiaceae</taxon>
        <taxon>Actinidia</taxon>
    </lineage>
</organism>
<dbReference type="Proteomes" id="UP000241394">
    <property type="component" value="Chromosome LG4"/>
</dbReference>
<dbReference type="InterPro" id="IPR044759">
    <property type="entry name" value="bZIP_RF2"/>
</dbReference>
<reference evidence="10" key="2">
    <citation type="journal article" date="2018" name="BMC Genomics">
        <title>A manually annotated Actinidia chinensis var. chinensis (kiwifruit) genome highlights the challenges associated with draft genomes and gene prediction in plants.</title>
        <authorList>
            <person name="Pilkington S.M."/>
            <person name="Crowhurst R."/>
            <person name="Hilario E."/>
            <person name="Nardozza S."/>
            <person name="Fraser L."/>
            <person name="Peng Y."/>
            <person name="Gunaseelan K."/>
            <person name="Simpson R."/>
            <person name="Tahir J."/>
            <person name="Deroles S.C."/>
            <person name="Templeton K."/>
            <person name="Luo Z."/>
            <person name="Davy M."/>
            <person name="Cheng C."/>
            <person name="McNeilage M."/>
            <person name="Scaglione D."/>
            <person name="Liu Y."/>
            <person name="Zhang Q."/>
            <person name="Datson P."/>
            <person name="De Silva N."/>
            <person name="Gardiner S.E."/>
            <person name="Bassett H."/>
            <person name="Chagne D."/>
            <person name="McCallum J."/>
            <person name="Dzierzon H."/>
            <person name="Deng C."/>
            <person name="Wang Y.Y."/>
            <person name="Barron L."/>
            <person name="Manako K."/>
            <person name="Bowen J."/>
            <person name="Foster T.M."/>
            <person name="Erridge Z.A."/>
            <person name="Tiffin H."/>
            <person name="Waite C.N."/>
            <person name="Davies K.M."/>
            <person name="Grierson E.P."/>
            <person name="Laing W.A."/>
            <person name="Kirk R."/>
            <person name="Chen X."/>
            <person name="Wood M."/>
            <person name="Montefiori M."/>
            <person name="Brummell D.A."/>
            <person name="Schwinn K.E."/>
            <person name="Catanach A."/>
            <person name="Fullerton C."/>
            <person name="Li D."/>
            <person name="Meiyalaghan S."/>
            <person name="Nieuwenhuizen N."/>
            <person name="Read N."/>
            <person name="Prakash R."/>
            <person name="Hunter D."/>
            <person name="Zhang H."/>
            <person name="McKenzie M."/>
            <person name="Knabel M."/>
            <person name="Harris A."/>
            <person name="Allan A.C."/>
            <person name="Gleave A."/>
            <person name="Chen A."/>
            <person name="Janssen B.J."/>
            <person name="Plunkett B."/>
            <person name="Ampomah-Dwamena C."/>
            <person name="Voogd C."/>
            <person name="Leif D."/>
            <person name="Lafferty D."/>
            <person name="Souleyre E.J.F."/>
            <person name="Varkonyi-Gasic E."/>
            <person name="Gambi F."/>
            <person name="Hanley J."/>
            <person name="Yao J.L."/>
            <person name="Cheung J."/>
            <person name="David K.M."/>
            <person name="Warren B."/>
            <person name="Marsh K."/>
            <person name="Snowden K.C."/>
            <person name="Lin-Wang K."/>
            <person name="Brian L."/>
            <person name="Martinez-Sanchez M."/>
            <person name="Wang M."/>
            <person name="Ileperuma N."/>
            <person name="Macnee N."/>
            <person name="Campin R."/>
            <person name="McAtee P."/>
            <person name="Drummond R.S.M."/>
            <person name="Espley R.V."/>
            <person name="Ireland H.S."/>
            <person name="Wu R."/>
            <person name="Atkinson R.G."/>
            <person name="Karunairetnam S."/>
            <person name="Bulley S."/>
            <person name="Chunkath S."/>
            <person name="Hanley Z."/>
            <person name="Storey R."/>
            <person name="Thrimawithana A.H."/>
            <person name="Thomson S."/>
            <person name="David C."/>
            <person name="Testolin R."/>
            <person name="Huang H."/>
            <person name="Hellens R.P."/>
            <person name="Schaffer R.J."/>
        </authorList>
    </citation>
    <scope>NUCLEOTIDE SEQUENCE [LARGE SCALE GENOMIC DNA]</scope>
    <source>
        <strain evidence="10">cv. Red5</strain>
    </source>
</reference>
<dbReference type="STRING" id="1590841.A0A2R6RMP4"/>